<keyword evidence="3" id="KW-0328">Glycosyltransferase</keyword>
<evidence type="ECO:0000313" key="14">
    <source>
        <dbReference type="EMBL" id="THU46347.1"/>
    </source>
</evidence>
<comment type="caution">
    <text evidence="14">The sequence shown here is derived from an EMBL/GenBank/DDBJ whole genome shotgun (WGS) entry which is preliminary data.</text>
</comment>
<dbReference type="GO" id="GO:0042285">
    <property type="term" value="F:xylosyltransferase activity"/>
    <property type="evidence" value="ECO:0007669"/>
    <property type="project" value="TreeGrafter"/>
</dbReference>
<keyword evidence="10" id="KW-0325">Glycoprotein</keyword>
<dbReference type="EMBL" id="PYDT01000010">
    <property type="protein sequence ID" value="THU46347.1"/>
    <property type="molecule type" value="Genomic_DNA"/>
</dbReference>
<keyword evidence="5 12" id="KW-0812">Transmembrane</keyword>
<protein>
    <recommendedName>
        <fullName evidence="12">Glycosyltransferases</fullName>
        <ecNumber evidence="12">2.4.-.-</ecNumber>
    </recommendedName>
</protein>
<dbReference type="GO" id="GO:0015018">
    <property type="term" value="F:galactosylgalactosylxylosylprotein 3-beta-glucuronosyltransferase activity"/>
    <property type="evidence" value="ECO:0007669"/>
    <property type="project" value="InterPro"/>
</dbReference>
<organism evidence="14 15">
    <name type="scientific">Musa balbisiana</name>
    <name type="common">Banana</name>
    <dbReference type="NCBI Taxonomy" id="52838"/>
    <lineage>
        <taxon>Eukaryota</taxon>
        <taxon>Viridiplantae</taxon>
        <taxon>Streptophyta</taxon>
        <taxon>Embryophyta</taxon>
        <taxon>Tracheophyta</taxon>
        <taxon>Spermatophyta</taxon>
        <taxon>Magnoliopsida</taxon>
        <taxon>Liliopsida</taxon>
        <taxon>Zingiberales</taxon>
        <taxon>Musaceae</taxon>
        <taxon>Musa</taxon>
    </lineage>
</organism>
<dbReference type="GO" id="GO:0010417">
    <property type="term" value="P:glucuronoxylan biosynthetic process"/>
    <property type="evidence" value="ECO:0007669"/>
    <property type="project" value="TreeGrafter"/>
</dbReference>
<keyword evidence="7 12" id="KW-1133">Transmembrane helix</keyword>
<keyword evidence="8 12" id="KW-0333">Golgi apparatus</keyword>
<evidence type="ECO:0000256" key="12">
    <source>
        <dbReference type="RuleBase" id="RU363127"/>
    </source>
</evidence>
<evidence type="ECO:0000256" key="7">
    <source>
        <dbReference type="ARBA" id="ARBA00022989"/>
    </source>
</evidence>
<evidence type="ECO:0000256" key="6">
    <source>
        <dbReference type="ARBA" id="ARBA00022968"/>
    </source>
</evidence>
<dbReference type="InterPro" id="IPR029044">
    <property type="entry name" value="Nucleotide-diphossugar_trans"/>
</dbReference>
<comment type="function">
    <text evidence="12">Involved in the synthesis of glucuronoxylan hemicellulose in secondary cell walls.</text>
</comment>
<comment type="subcellular location">
    <subcellularLocation>
        <location evidence="1 12">Golgi apparatus membrane</location>
        <topology evidence="1 12">Single-pass type II membrane protein</topology>
    </subcellularLocation>
</comment>
<evidence type="ECO:0000256" key="11">
    <source>
        <dbReference type="ARBA" id="ARBA00023316"/>
    </source>
</evidence>
<dbReference type="AlphaFoldDB" id="A0A4S8IDV1"/>
<dbReference type="GO" id="GO:0009834">
    <property type="term" value="P:plant-type secondary cell wall biogenesis"/>
    <property type="evidence" value="ECO:0007669"/>
    <property type="project" value="TreeGrafter"/>
</dbReference>
<evidence type="ECO:0000256" key="10">
    <source>
        <dbReference type="ARBA" id="ARBA00023180"/>
    </source>
</evidence>
<evidence type="ECO:0000256" key="4">
    <source>
        <dbReference type="ARBA" id="ARBA00022679"/>
    </source>
</evidence>
<dbReference type="GO" id="GO:0000139">
    <property type="term" value="C:Golgi membrane"/>
    <property type="evidence" value="ECO:0007669"/>
    <property type="project" value="UniProtKB-SubCell"/>
</dbReference>
<dbReference type="Pfam" id="PF03360">
    <property type="entry name" value="Glyco_transf_43"/>
    <property type="match status" value="1"/>
</dbReference>
<dbReference type="STRING" id="52838.A0A4S8IDV1"/>
<evidence type="ECO:0000256" key="1">
    <source>
        <dbReference type="ARBA" id="ARBA00004323"/>
    </source>
</evidence>
<accession>A0A4S8IDV1</accession>
<reference evidence="14 15" key="1">
    <citation type="journal article" date="2019" name="Nat. Plants">
        <title>Genome sequencing of Musa balbisiana reveals subgenome evolution and function divergence in polyploid bananas.</title>
        <authorList>
            <person name="Yao X."/>
        </authorList>
    </citation>
    <scope>NUCLEOTIDE SEQUENCE [LARGE SCALE GENOMIC DNA]</scope>
    <source>
        <strain evidence="15">cv. DH-PKW</strain>
        <tissue evidence="14">Leaves</tissue>
    </source>
</reference>
<dbReference type="PANTHER" id="PTHR10896">
    <property type="entry name" value="GALACTOSYLGALACTOSYLXYLOSYLPROTEIN 3-BETA-GLUCURONOSYLTRANSFERASE BETA-1,3-GLUCURONYLTRANSFERASE"/>
    <property type="match status" value="1"/>
</dbReference>
<evidence type="ECO:0000313" key="15">
    <source>
        <dbReference type="Proteomes" id="UP000317650"/>
    </source>
</evidence>
<gene>
    <name evidence="14" type="ORF">C4D60_Mb09t03980</name>
</gene>
<feature type="transmembrane region" description="Helical" evidence="12">
    <location>
        <begin position="97"/>
        <end position="116"/>
    </location>
</feature>
<comment type="similarity">
    <text evidence="2 12">Belongs to the glycosyltransferase 43 family.</text>
</comment>
<name>A0A4S8IDV1_MUSBA</name>
<keyword evidence="15" id="KW-1185">Reference proteome</keyword>
<dbReference type="Gene3D" id="3.90.550.10">
    <property type="entry name" value="Spore Coat Polysaccharide Biosynthesis Protein SpsA, Chain A"/>
    <property type="match status" value="1"/>
</dbReference>
<dbReference type="Proteomes" id="UP000317650">
    <property type="component" value="Chromosome 9"/>
</dbReference>
<proteinExistence type="inferred from homology"/>
<evidence type="ECO:0000256" key="2">
    <source>
        <dbReference type="ARBA" id="ARBA00007706"/>
    </source>
</evidence>
<keyword evidence="11 12" id="KW-0961">Cell wall biogenesis/degradation</keyword>
<dbReference type="SUPFAM" id="SSF53448">
    <property type="entry name" value="Nucleotide-diphospho-sugar transferases"/>
    <property type="match status" value="1"/>
</dbReference>
<keyword evidence="6 12" id="KW-0735">Signal-anchor</keyword>
<dbReference type="FunFam" id="3.90.550.10:FF:000084">
    <property type="entry name" value="Glycosyltransferases"/>
    <property type="match status" value="1"/>
</dbReference>
<evidence type="ECO:0000256" key="5">
    <source>
        <dbReference type="ARBA" id="ARBA00022692"/>
    </source>
</evidence>
<keyword evidence="4 12" id="KW-0808">Transferase</keyword>
<evidence type="ECO:0000256" key="3">
    <source>
        <dbReference type="ARBA" id="ARBA00022676"/>
    </source>
</evidence>
<feature type="region of interest" description="Disordered" evidence="13">
    <location>
        <begin position="169"/>
        <end position="190"/>
    </location>
</feature>
<evidence type="ECO:0000256" key="13">
    <source>
        <dbReference type="SAM" id="MobiDB-lite"/>
    </source>
</evidence>
<sequence length="432" mass="47943">MTSSCSSPSVTEKIASTRTRLQLFSPFPFTLLPFPLPPFLTRFPPLPLNHQTHTPPPTPPSLFLSLSLSQRYALAALTSEMGSMDRSKKRIQLWKKALVHFALCFVMGFFTGFAPHSTATLFSHRRADRQPVTGISFHPAAPVEQVVEPDGEAVNRSLIEIPRSAAVAAVAPGDDSDDPPPSAEGSVEAQPPSRRLLIIVTTTRADDRFQGALLLRLAHTLRLVPPPLLWIVVQAYAEAPATAAMLRTTGVIYRHLTFKENFTDPAAEADHQRNVALSHVEYHRLTGIVHFAGASNAYDLRFFEEIREIEVFGTWPVAMVSTNRKRVVVDGPVCRASRVEGWILKDSSNDKMLLPAGTDMNPKPPKINISGFAFNSSILWDPERWGRPTSLPDTSQDSIKFVHEVILEDETKLKCLPADCSSIMVWHLYTPR</sequence>
<evidence type="ECO:0000256" key="9">
    <source>
        <dbReference type="ARBA" id="ARBA00023136"/>
    </source>
</evidence>
<dbReference type="GO" id="GO:0071555">
    <property type="term" value="P:cell wall organization"/>
    <property type="evidence" value="ECO:0007669"/>
    <property type="project" value="UniProtKB-KW"/>
</dbReference>
<keyword evidence="9 12" id="KW-0472">Membrane</keyword>
<evidence type="ECO:0000256" key="8">
    <source>
        <dbReference type="ARBA" id="ARBA00023034"/>
    </source>
</evidence>
<dbReference type="InterPro" id="IPR005027">
    <property type="entry name" value="Glyco_trans_43"/>
</dbReference>
<dbReference type="EC" id="2.4.-.-" evidence="12"/>
<dbReference type="PANTHER" id="PTHR10896:SF59">
    <property type="entry name" value="BETA-1,4-XYLOSYLTRANSFERASE IRX9"/>
    <property type="match status" value="1"/>
</dbReference>